<feature type="signal peptide" evidence="1">
    <location>
        <begin position="1"/>
        <end position="20"/>
    </location>
</feature>
<feature type="chain" id="PRO_5025633091" description="CBM1 domain-containing protein" evidence="1">
    <location>
        <begin position="21"/>
        <end position="54"/>
    </location>
</feature>
<evidence type="ECO:0000256" key="1">
    <source>
        <dbReference type="SAM" id="SignalP"/>
    </source>
</evidence>
<keyword evidence="3" id="KW-1185">Reference proteome</keyword>
<keyword evidence="1" id="KW-0732">Signal</keyword>
<dbReference type="Proteomes" id="UP000799118">
    <property type="component" value="Unassembled WGS sequence"/>
</dbReference>
<reference evidence="2" key="1">
    <citation type="journal article" date="2019" name="Environ. Microbiol.">
        <title>Fungal ecological strategies reflected in gene transcription - a case study of two litter decomposers.</title>
        <authorList>
            <person name="Barbi F."/>
            <person name="Kohler A."/>
            <person name="Barry K."/>
            <person name="Baskaran P."/>
            <person name="Daum C."/>
            <person name="Fauchery L."/>
            <person name="Ihrmark K."/>
            <person name="Kuo A."/>
            <person name="LaButti K."/>
            <person name="Lipzen A."/>
            <person name="Morin E."/>
            <person name="Grigoriev I.V."/>
            <person name="Henrissat B."/>
            <person name="Lindahl B."/>
            <person name="Martin F."/>
        </authorList>
    </citation>
    <scope>NUCLEOTIDE SEQUENCE</scope>
    <source>
        <strain evidence="2">JB14</strain>
    </source>
</reference>
<evidence type="ECO:0008006" key="4">
    <source>
        <dbReference type="Google" id="ProtNLM"/>
    </source>
</evidence>
<dbReference type="AlphaFoldDB" id="A0A6A4HY68"/>
<name>A0A6A4HY68_9AGAR</name>
<protein>
    <recommendedName>
        <fullName evidence="4">CBM1 domain-containing protein</fullName>
    </recommendedName>
</protein>
<dbReference type="EMBL" id="ML769432">
    <property type="protein sequence ID" value="KAE9402680.1"/>
    <property type="molecule type" value="Genomic_DNA"/>
</dbReference>
<evidence type="ECO:0000313" key="2">
    <source>
        <dbReference type="EMBL" id="KAE9402680.1"/>
    </source>
</evidence>
<organism evidence="2 3">
    <name type="scientific">Gymnopus androsaceus JB14</name>
    <dbReference type="NCBI Taxonomy" id="1447944"/>
    <lineage>
        <taxon>Eukaryota</taxon>
        <taxon>Fungi</taxon>
        <taxon>Dikarya</taxon>
        <taxon>Basidiomycota</taxon>
        <taxon>Agaricomycotina</taxon>
        <taxon>Agaricomycetes</taxon>
        <taxon>Agaricomycetidae</taxon>
        <taxon>Agaricales</taxon>
        <taxon>Marasmiineae</taxon>
        <taxon>Omphalotaceae</taxon>
        <taxon>Gymnopus</taxon>
    </lineage>
</organism>
<accession>A0A6A4HY68</accession>
<feature type="non-terminal residue" evidence="2">
    <location>
        <position position="54"/>
    </location>
</feature>
<evidence type="ECO:0000313" key="3">
    <source>
        <dbReference type="Proteomes" id="UP000799118"/>
    </source>
</evidence>
<gene>
    <name evidence="2" type="ORF">BT96DRAFT_917987</name>
</gene>
<sequence>MHTKLISSILFTTSTTLAAASSLLPRQTNDTCLASNGCINPDGCIGSGDLREFV</sequence>
<proteinExistence type="predicted"/>